<dbReference type="InterPro" id="IPR039697">
    <property type="entry name" value="Alcohol_dehydrogenase_Fe"/>
</dbReference>
<evidence type="ECO:0000259" key="4">
    <source>
        <dbReference type="Pfam" id="PF25137"/>
    </source>
</evidence>
<dbReference type="Pfam" id="PF00465">
    <property type="entry name" value="Fe-ADH"/>
    <property type="match status" value="1"/>
</dbReference>
<dbReference type="EMBL" id="LAZR01000670">
    <property type="protein sequence ID" value="KKN61126.1"/>
    <property type="molecule type" value="Genomic_DNA"/>
</dbReference>
<dbReference type="Pfam" id="PF25137">
    <property type="entry name" value="ADH_Fe_C"/>
    <property type="match status" value="1"/>
</dbReference>
<dbReference type="PANTHER" id="PTHR11496:SF102">
    <property type="entry name" value="ALCOHOL DEHYDROGENASE 4"/>
    <property type="match status" value="1"/>
</dbReference>
<feature type="domain" description="Fe-containing alcohol dehydrogenase-like C-terminal" evidence="4">
    <location>
        <begin position="186"/>
        <end position="380"/>
    </location>
</feature>
<dbReference type="InterPro" id="IPR001670">
    <property type="entry name" value="ADH_Fe/GldA"/>
</dbReference>
<sequence length="381" mass="39003">MFSFFSPQALYFGRGQAAQAATLAAGFGRRVLIVHGSNLARAAWLTESCIGAGLDVQTQCCPEEPSLPAIESALASLKGQSFDVVVALGGGSVIDFAKALAALIPCDGNPLDYLEGVGGGRMLEQAPVPMIALPTTAGTGAEVTKNAVIAVPQHNVKVSLRDPRMIPNIAIVDAALMEGAPRRVTLAAALDAVTQVIEPYVSSKSNPMTDALCRAAIPVGVSALRELVENGTPQAWDSMAWVSTCGGLALANAGLGAVHGFAGVIGGSTGAPHGEICGALLPAVLASHSRNAKAGTEIHRRLHFVLSVVDDQFATTNAPGSGLKELGAWSRQMGLRSLSELGVGVDTHAQIAKAAVSASSMKGNPFALSQTELIAILSDAQ</sequence>
<dbReference type="FunFam" id="3.40.50.1970:FF:000003">
    <property type="entry name" value="Alcohol dehydrogenase, iron-containing"/>
    <property type="match status" value="1"/>
</dbReference>
<evidence type="ECO:0000256" key="1">
    <source>
        <dbReference type="ARBA" id="ARBA00007358"/>
    </source>
</evidence>
<dbReference type="CDD" id="cd08183">
    <property type="entry name" value="Fe-ADH-like"/>
    <property type="match status" value="1"/>
</dbReference>
<evidence type="ECO:0000313" key="5">
    <source>
        <dbReference type="EMBL" id="KKN61126.1"/>
    </source>
</evidence>
<evidence type="ECO:0000259" key="3">
    <source>
        <dbReference type="Pfam" id="PF00465"/>
    </source>
</evidence>
<name>A0A0F9UIR4_9ZZZZ</name>
<keyword evidence="2" id="KW-0560">Oxidoreductase</keyword>
<dbReference type="GO" id="GO:0046872">
    <property type="term" value="F:metal ion binding"/>
    <property type="evidence" value="ECO:0007669"/>
    <property type="project" value="InterPro"/>
</dbReference>
<dbReference type="GO" id="GO:0004022">
    <property type="term" value="F:alcohol dehydrogenase (NAD+) activity"/>
    <property type="evidence" value="ECO:0007669"/>
    <property type="project" value="TreeGrafter"/>
</dbReference>
<protein>
    <submittedName>
        <fullName evidence="5">Uncharacterized protein</fullName>
    </submittedName>
</protein>
<accession>A0A0F9UIR4</accession>
<dbReference type="InterPro" id="IPR056798">
    <property type="entry name" value="ADH_Fe_C"/>
</dbReference>
<comment type="similarity">
    <text evidence="1">Belongs to the iron-containing alcohol dehydrogenase family.</text>
</comment>
<reference evidence="5" key="1">
    <citation type="journal article" date="2015" name="Nature">
        <title>Complex archaea that bridge the gap between prokaryotes and eukaryotes.</title>
        <authorList>
            <person name="Spang A."/>
            <person name="Saw J.H."/>
            <person name="Jorgensen S.L."/>
            <person name="Zaremba-Niedzwiedzka K."/>
            <person name="Martijn J."/>
            <person name="Lind A.E."/>
            <person name="van Eijk R."/>
            <person name="Schleper C."/>
            <person name="Guy L."/>
            <person name="Ettema T.J."/>
        </authorList>
    </citation>
    <scope>NUCLEOTIDE SEQUENCE</scope>
</reference>
<comment type="caution">
    <text evidence="5">The sequence shown here is derived from an EMBL/GenBank/DDBJ whole genome shotgun (WGS) entry which is preliminary data.</text>
</comment>
<organism evidence="5">
    <name type="scientific">marine sediment metagenome</name>
    <dbReference type="NCBI Taxonomy" id="412755"/>
    <lineage>
        <taxon>unclassified sequences</taxon>
        <taxon>metagenomes</taxon>
        <taxon>ecological metagenomes</taxon>
    </lineage>
</organism>
<dbReference type="SUPFAM" id="SSF56796">
    <property type="entry name" value="Dehydroquinate synthase-like"/>
    <property type="match status" value="1"/>
</dbReference>
<feature type="domain" description="Alcohol dehydrogenase iron-type/glycerol dehydrogenase GldA" evidence="3">
    <location>
        <begin position="7"/>
        <end position="173"/>
    </location>
</feature>
<dbReference type="Gene3D" id="3.40.50.1970">
    <property type="match status" value="1"/>
</dbReference>
<gene>
    <name evidence="5" type="ORF">LCGC14_0525090</name>
</gene>
<dbReference type="PANTHER" id="PTHR11496">
    <property type="entry name" value="ALCOHOL DEHYDROGENASE"/>
    <property type="match status" value="1"/>
</dbReference>
<evidence type="ECO:0000256" key="2">
    <source>
        <dbReference type="ARBA" id="ARBA00023002"/>
    </source>
</evidence>
<dbReference type="AlphaFoldDB" id="A0A0F9UIR4"/>
<dbReference type="Gene3D" id="1.20.1090.10">
    <property type="entry name" value="Dehydroquinate synthase-like - alpha domain"/>
    <property type="match status" value="1"/>
</dbReference>
<proteinExistence type="inferred from homology"/>